<comment type="caution">
    <text evidence="1">The sequence shown here is derived from an EMBL/GenBank/DDBJ whole genome shotgun (WGS) entry which is preliminary data.</text>
</comment>
<dbReference type="Proteomes" id="UP000033385">
    <property type="component" value="Unassembled WGS sequence"/>
</dbReference>
<protein>
    <submittedName>
        <fullName evidence="1">Uncharacterized protein</fullName>
    </submittedName>
</protein>
<sequence length="64" mass="7510">MKLQKPNSYIEDTEKVRYTPQLQQSIFLSKYNSARRPDTYVNEIYAVTWCAMLGDTDNFATKLN</sequence>
<evidence type="ECO:0000313" key="1">
    <source>
        <dbReference type="EMBL" id="KJV66883.1"/>
    </source>
</evidence>
<proteinExistence type="predicted"/>
<dbReference type="EMBL" id="LANW01000001">
    <property type="protein sequence ID" value="KJV66883.1"/>
    <property type="molecule type" value="Genomic_DNA"/>
</dbReference>
<dbReference type="AlphaFoldDB" id="A0A0F3NFM7"/>
<dbReference type="PATRIC" id="fig|1359153.3.peg.1038"/>
<gene>
    <name evidence="1" type="ORF">APHNP_1007</name>
</gene>
<reference evidence="1 2" key="1">
    <citation type="submission" date="2015-01" db="EMBL/GenBank/DDBJ databases">
        <title>Genome Sequencing of Rickettsiales.</title>
        <authorList>
            <person name="Daugherty S.C."/>
            <person name="Su Q."/>
            <person name="Abolude K."/>
            <person name="Beier-Sexton M."/>
            <person name="Carlyon J.A."/>
            <person name="Carter R."/>
            <person name="Day N.P."/>
            <person name="Dumler S.J."/>
            <person name="Dyachenko V."/>
            <person name="Godinez A."/>
            <person name="Kurtti T.J."/>
            <person name="Lichay M."/>
            <person name="Mullins K.E."/>
            <person name="Ott S."/>
            <person name="Pappas-Brown V."/>
            <person name="Paris D.H."/>
            <person name="Patel P."/>
            <person name="Richards A.L."/>
            <person name="Sadzewicz L."/>
            <person name="Sears K."/>
            <person name="Seidman D."/>
            <person name="Sengamalay N."/>
            <person name="Stenos J."/>
            <person name="Tallon L.J."/>
            <person name="Vincent G."/>
            <person name="Fraser C.M."/>
            <person name="Munderloh U."/>
            <person name="Dunning-Hotopp J.C."/>
        </authorList>
    </citation>
    <scope>NUCLEOTIDE SEQUENCE [LARGE SCALE GENOMIC DNA]</scope>
    <source>
        <strain evidence="1 2">ApNP</strain>
    </source>
</reference>
<evidence type="ECO:0000313" key="2">
    <source>
        <dbReference type="Proteomes" id="UP000033385"/>
    </source>
</evidence>
<organism evidence="1 2">
    <name type="scientific">Anaplasma phagocytophilum str. ApNP</name>
    <dbReference type="NCBI Taxonomy" id="1359153"/>
    <lineage>
        <taxon>Bacteria</taxon>
        <taxon>Pseudomonadati</taxon>
        <taxon>Pseudomonadota</taxon>
        <taxon>Alphaproteobacteria</taxon>
        <taxon>Rickettsiales</taxon>
        <taxon>Anaplasmataceae</taxon>
        <taxon>Anaplasma</taxon>
        <taxon>phagocytophilum group</taxon>
    </lineage>
</organism>
<name>A0A0F3NFM7_ANAPH</name>
<accession>A0A0F3NFM7</accession>